<feature type="transmembrane region" description="Helical" evidence="3">
    <location>
        <begin position="17"/>
        <end position="45"/>
    </location>
</feature>
<evidence type="ECO:0000313" key="5">
    <source>
        <dbReference type="EMBL" id="CAE8599109.1"/>
    </source>
</evidence>
<dbReference type="AlphaFoldDB" id="A0A813EFL4"/>
<feature type="transmembrane region" description="Helical" evidence="3">
    <location>
        <begin position="568"/>
        <end position="593"/>
    </location>
</feature>
<dbReference type="InterPro" id="IPR002885">
    <property type="entry name" value="PPR_rpt"/>
</dbReference>
<dbReference type="InterPro" id="IPR011990">
    <property type="entry name" value="TPR-like_helical_dom_sf"/>
</dbReference>
<sequence>MQCEECDVPPACSDSPMIVGGIGCCLAVAVLLAVTSIGAVPPLFYGIRYNYASKWAEIERVYTPGRYFLGPWNTFVLFPATVQNIEFVNEPRISPSGERYSALHTRTKEGLALDLEVSLQYRLKEADVGKLYVEFNVNYTSMFVSTIRDTLIAAAAEHHAGEFWTQRKLVGERMQSMVNDILGVTYSEVWGLQLMDIALPDQFDKSIVATEIQRQSIATMEFHQRSTQIRATTRVIAAEFARQVKTISAGAQANYTLLTKVAKARARQNVYLTEALCPVNVRGRLKLQGPDLVEYQHCRTVGRLRSVSAALLPSGIARNIIKQLDNASLYYGFGMGSQVLLQATAVLVGLARDGLAEDALRVLEHMCASRVGVNEVHLGAAVSACSKSSQWQLALNALGRSSTSWHAPPNLISCNALISACGRGGQWKFGVRLLQHMRLLIISPDEISYNAAMSACERGGQWRCALSILSCLPSARVAPSVISCSAAISSCEKGAQWSLALGLLMGMPRFRVVPDRITHSAVISACEKAGQWQLALRILSGSTPDRISFNAAISSCEKAGKWRTALSLLCCCRFVVVVVVVVIVVVVVVFWLLA</sequence>
<feature type="repeat" description="PPR" evidence="2">
    <location>
        <begin position="410"/>
        <end position="444"/>
    </location>
</feature>
<dbReference type="Proteomes" id="UP000654075">
    <property type="component" value="Unassembled WGS sequence"/>
</dbReference>
<gene>
    <name evidence="5" type="ORF">PGLA1383_LOCUS17480</name>
</gene>
<proteinExistence type="predicted"/>
<reference evidence="5" key="1">
    <citation type="submission" date="2021-02" db="EMBL/GenBank/DDBJ databases">
        <authorList>
            <person name="Dougan E. K."/>
            <person name="Rhodes N."/>
            <person name="Thang M."/>
            <person name="Chan C."/>
        </authorList>
    </citation>
    <scope>NUCLEOTIDE SEQUENCE</scope>
</reference>
<dbReference type="InterPro" id="IPR001107">
    <property type="entry name" value="Band_7"/>
</dbReference>
<keyword evidence="3" id="KW-0472">Membrane</keyword>
<dbReference type="SUPFAM" id="SSF117892">
    <property type="entry name" value="Band 7/SPFH domain"/>
    <property type="match status" value="1"/>
</dbReference>
<dbReference type="EMBL" id="CAJNNV010010829">
    <property type="protein sequence ID" value="CAE8599109.1"/>
    <property type="molecule type" value="Genomic_DNA"/>
</dbReference>
<keyword evidence="3" id="KW-1133">Transmembrane helix</keyword>
<dbReference type="PROSITE" id="PS51375">
    <property type="entry name" value="PPR"/>
    <property type="match status" value="2"/>
</dbReference>
<evidence type="ECO:0000256" key="3">
    <source>
        <dbReference type="SAM" id="Phobius"/>
    </source>
</evidence>
<dbReference type="Pfam" id="PF01535">
    <property type="entry name" value="PPR"/>
    <property type="match status" value="3"/>
</dbReference>
<dbReference type="PANTHER" id="PTHR47447:SF17">
    <property type="entry name" value="OS12G0638900 PROTEIN"/>
    <property type="match status" value="1"/>
</dbReference>
<dbReference type="Gene3D" id="1.25.40.10">
    <property type="entry name" value="Tetratricopeptide repeat domain"/>
    <property type="match status" value="2"/>
</dbReference>
<dbReference type="Pfam" id="PF01145">
    <property type="entry name" value="Band_7"/>
    <property type="match status" value="1"/>
</dbReference>
<name>A0A813EFL4_POLGL</name>
<dbReference type="OrthoDB" id="5986675at2759"/>
<organism evidence="5 6">
    <name type="scientific">Polarella glacialis</name>
    <name type="common">Dinoflagellate</name>
    <dbReference type="NCBI Taxonomy" id="89957"/>
    <lineage>
        <taxon>Eukaryota</taxon>
        <taxon>Sar</taxon>
        <taxon>Alveolata</taxon>
        <taxon>Dinophyceae</taxon>
        <taxon>Suessiales</taxon>
        <taxon>Suessiaceae</taxon>
        <taxon>Polarella</taxon>
    </lineage>
</organism>
<evidence type="ECO:0000313" key="6">
    <source>
        <dbReference type="Proteomes" id="UP000654075"/>
    </source>
</evidence>
<feature type="domain" description="Band 7" evidence="4">
    <location>
        <begin position="40"/>
        <end position="217"/>
    </location>
</feature>
<evidence type="ECO:0000259" key="4">
    <source>
        <dbReference type="Pfam" id="PF01145"/>
    </source>
</evidence>
<feature type="repeat" description="PPR" evidence="2">
    <location>
        <begin position="445"/>
        <end position="479"/>
    </location>
</feature>
<dbReference type="Pfam" id="PF13812">
    <property type="entry name" value="PPR_3"/>
    <property type="match status" value="1"/>
</dbReference>
<evidence type="ECO:0000256" key="1">
    <source>
        <dbReference type="ARBA" id="ARBA00022737"/>
    </source>
</evidence>
<accession>A0A813EFL4</accession>
<dbReference type="NCBIfam" id="TIGR00756">
    <property type="entry name" value="PPR"/>
    <property type="match status" value="1"/>
</dbReference>
<keyword evidence="1" id="KW-0677">Repeat</keyword>
<keyword evidence="3" id="KW-0812">Transmembrane</keyword>
<comment type="caution">
    <text evidence="5">The sequence shown here is derived from an EMBL/GenBank/DDBJ whole genome shotgun (WGS) entry which is preliminary data.</text>
</comment>
<dbReference type="InterPro" id="IPR036013">
    <property type="entry name" value="Band_7/SPFH_dom_sf"/>
</dbReference>
<evidence type="ECO:0000256" key="2">
    <source>
        <dbReference type="PROSITE-ProRule" id="PRU00708"/>
    </source>
</evidence>
<protein>
    <recommendedName>
        <fullName evidence="4">Band 7 domain-containing protein</fullName>
    </recommendedName>
</protein>
<dbReference type="PANTHER" id="PTHR47447">
    <property type="entry name" value="OS03G0856100 PROTEIN"/>
    <property type="match status" value="1"/>
</dbReference>
<keyword evidence="6" id="KW-1185">Reference proteome</keyword>